<dbReference type="Pfam" id="PF02734">
    <property type="entry name" value="Dak2"/>
    <property type="match status" value="1"/>
</dbReference>
<evidence type="ECO:0000313" key="10">
    <source>
        <dbReference type="EMBL" id="RVU92655.1"/>
    </source>
</evidence>
<dbReference type="Gene3D" id="1.25.40.340">
    <property type="match status" value="1"/>
</dbReference>
<keyword evidence="6" id="KW-0319">Glycerol metabolism</keyword>
<proteinExistence type="predicted"/>
<name>A0A2N8PU69_ENTAV</name>
<evidence type="ECO:0000256" key="4">
    <source>
        <dbReference type="ARBA" id="ARBA00022679"/>
    </source>
</evidence>
<dbReference type="PANTHER" id="PTHR28629:SF4">
    <property type="entry name" value="TRIOKINASE_FMN CYCLASE"/>
    <property type="match status" value="1"/>
</dbReference>
<dbReference type="GO" id="GO:0019563">
    <property type="term" value="P:glycerol catabolic process"/>
    <property type="evidence" value="ECO:0007669"/>
    <property type="project" value="TreeGrafter"/>
</dbReference>
<dbReference type="PANTHER" id="PTHR28629">
    <property type="entry name" value="TRIOKINASE/FMN CYCLASE"/>
    <property type="match status" value="1"/>
</dbReference>
<dbReference type="EC" id="2.7.1.121" evidence="3"/>
<dbReference type="PROSITE" id="PS51480">
    <property type="entry name" value="DHAL"/>
    <property type="match status" value="1"/>
</dbReference>
<feature type="domain" description="DhaL" evidence="9">
    <location>
        <begin position="8"/>
        <end position="207"/>
    </location>
</feature>
<dbReference type="GO" id="GO:0004371">
    <property type="term" value="F:glycerone kinase activity"/>
    <property type="evidence" value="ECO:0007669"/>
    <property type="project" value="InterPro"/>
</dbReference>
<evidence type="ECO:0000256" key="7">
    <source>
        <dbReference type="ARBA" id="ARBA00046577"/>
    </source>
</evidence>
<evidence type="ECO:0000256" key="8">
    <source>
        <dbReference type="ARBA" id="ARBA00055771"/>
    </source>
</evidence>
<evidence type="ECO:0000259" key="9">
    <source>
        <dbReference type="PROSITE" id="PS51480"/>
    </source>
</evidence>
<dbReference type="NCBIfam" id="TIGR02365">
    <property type="entry name" value="dha_L_ycgS"/>
    <property type="match status" value="1"/>
</dbReference>
<keyword evidence="4" id="KW-0808">Transferase</keyword>
<keyword evidence="5 10" id="KW-0418">Kinase</keyword>
<dbReference type="InterPro" id="IPR036117">
    <property type="entry name" value="DhaL_dom_sf"/>
</dbReference>
<dbReference type="InterPro" id="IPR050861">
    <property type="entry name" value="Dihydroxyacetone_Kinase"/>
</dbReference>
<dbReference type="FunFam" id="1.25.40.340:FF:000002">
    <property type="entry name" value="Dihydroxyacetone kinase, L subunit"/>
    <property type="match status" value="1"/>
</dbReference>
<dbReference type="AlphaFoldDB" id="A0A2N8PU69"/>
<dbReference type="SMART" id="SM01120">
    <property type="entry name" value="Dak2"/>
    <property type="match status" value="1"/>
</dbReference>
<dbReference type="RefSeq" id="WP_102873240.1">
    <property type="nucleotide sequence ID" value="NZ_JAJCNM010000006.1"/>
</dbReference>
<evidence type="ECO:0000256" key="6">
    <source>
        <dbReference type="ARBA" id="ARBA00022798"/>
    </source>
</evidence>
<comment type="catalytic activity">
    <reaction evidence="1">
        <text>dihydroxyacetone + phosphoenolpyruvate = dihydroxyacetone phosphate + pyruvate</text>
        <dbReference type="Rhea" id="RHEA:18381"/>
        <dbReference type="ChEBI" id="CHEBI:15361"/>
        <dbReference type="ChEBI" id="CHEBI:16016"/>
        <dbReference type="ChEBI" id="CHEBI:57642"/>
        <dbReference type="ChEBI" id="CHEBI:58702"/>
        <dbReference type="EC" id="2.7.1.121"/>
    </reaction>
</comment>
<dbReference type="EMBL" id="RYZS01000002">
    <property type="protein sequence ID" value="RVU92655.1"/>
    <property type="molecule type" value="Genomic_DNA"/>
</dbReference>
<reference evidence="10 11" key="1">
    <citation type="submission" date="2018-12" db="EMBL/GenBank/DDBJ databases">
        <title>A novel vanA-carrying plasmid in a clinical isolate of Enterococcus avium.</title>
        <authorList>
            <person name="Bernasconi O.J."/>
            <person name="Luzzaro F."/>
            <person name="Endimiani A."/>
        </authorList>
    </citation>
    <scope>NUCLEOTIDE SEQUENCE [LARGE SCALE GENOMIC DNA]</scope>
    <source>
        <strain evidence="10 11">LC0559/18</strain>
    </source>
</reference>
<dbReference type="GO" id="GO:0005829">
    <property type="term" value="C:cytosol"/>
    <property type="evidence" value="ECO:0007669"/>
    <property type="project" value="TreeGrafter"/>
</dbReference>
<comment type="function">
    <text evidence="8">ADP-binding subunit of the dihydroxyacetone kinase, which is responsible for the phosphoenolpyruvate (PEP)-dependent phosphorylation of dihydroxyacetone. DhaL-ADP is converted to DhaL-ATP via a phosphoryl group transfer from DhaM and transmits it to dihydroxyacetone binds to DhaK.</text>
</comment>
<dbReference type="InterPro" id="IPR012737">
    <property type="entry name" value="DhaK_L_YcgS"/>
</dbReference>
<evidence type="ECO:0000313" key="11">
    <source>
        <dbReference type="Proteomes" id="UP000288388"/>
    </source>
</evidence>
<comment type="pathway">
    <text evidence="2">Polyol metabolism; glycerol degradation.</text>
</comment>
<evidence type="ECO:0000256" key="5">
    <source>
        <dbReference type="ARBA" id="ARBA00022777"/>
    </source>
</evidence>
<dbReference type="InterPro" id="IPR004007">
    <property type="entry name" value="DhaL_dom"/>
</dbReference>
<evidence type="ECO:0000256" key="2">
    <source>
        <dbReference type="ARBA" id="ARBA00004745"/>
    </source>
</evidence>
<dbReference type="GO" id="GO:0047324">
    <property type="term" value="F:phosphoenolpyruvate-glycerone phosphotransferase activity"/>
    <property type="evidence" value="ECO:0007669"/>
    <property type="project" value="UniProtKB-EC"/>
</dbReference>
<comment type="caution">
    <text evidence="10">The sequence shown here is derived from an EMBL/GenBank/DDBJ whole genome shotgun (WGS) entry which is preliminary data.</text>
</comment>
<evidence type="ECO:0000256" key="1">
    <source>
        <dbReference type="ARBA" id="ARBA00001113"/>
    </source>
</evidence>
<protein>
    <recommendedName>
        <fullName evidence="3">phosphoenolpyruvate--glycerone phosphotransferase</fullName>
        <ecNumber evidence="3">2.7.1.121</ecNumber>
    </recommendedName>
</protein>
<comment type="subunit">
    <text evidence="7">Homodimer. The dihydroxyacetone kinase complex is composed of a homodimer of DhaM, a homodimer of DhaK and the subunit DhaL.</text>
</comment>
<sequence length="213" mass="23092">MKESFTNEAGVSVVEKVIETIKSNREYLSEVDSVGGDGDHGINMNKGFTMAEKEIEGQAQFNMSEGFKIISGVLVNKIGGSMGPLYGSFFRGLSVASRKETEITKEVFGVMLEKAYQNIAMLTEAKIGDKTLMDVLIPAVETYKSQLVENSFADCLEEMLKDAEVGLESTKQMSAKVGRASRIGNRSIGHQDAGATSCYLILKALADGIKELL</sequence>
<evidence type="ECO:0000256" key="3">
    <source>
        <dbReference type="ARBA" id="ARBA00012095"/>
    </source>
</evidence>
<dbReference type="Proteomes" id="UP000288388">
    <property type="component" value="Unassembled WGS sequence"/>
</dbReference>
<organism evidence="10 11">
    <name type="scientific">Enterococcus avium</name>
    <name type="common">Streptococcus avium</name>
    <dbReference type="NCBI Taxonomy" id="33945"/>
    <lineage>
        <taxon>Bacteria</taxon>
        <taxon>Bacillati</taxon>
        <taxon>Bacillota</taxon>
        <taxon>Bacilli</taxon>
        <taxon>Lactobacillales</taxon>
        <taxon>Enterococcaceae</taxon>
        <taxon>Enterococcus</taxon>
    </lineage>
</organism>
<dbReference type="SUPFAM" id="SSF101473">
    <property type="entry name" value="DhaL-like"/>
    <property type="match status" value="1"/>
</dbReference>
<accession>A0A2N8PU69</accession>
<gene>
    <name evidence="10" type="primary">dhaL</name>
    <name evidence="10" type="ORF">EK398_19380</name>
</gene>